<organism evidence="1 2">
    <name type="scientific">Protopolystoma xenopodis</name>
    <dbReference type="NCBI Taxonomy" id="117903"/>
    <lineage>
        <taxon>Eukaryota</taxon>
        <taxon>Metazoa</taxon>
        <taxon>Spiralia</taxon>
        <taxon>Lophotrochozoa</taxon>
        <taxon>Platyhelminthes</taxon>
        <taxon>Monogenea</taxon>
        <taxon>Polyopisthocotylea</taxon>
        <taxon>Polystomatidea</taxon>
        <taxon>Polystomatidae</taxon>
        <taxon>Protopolystoma</taxon>
    </lineage>
</organism>
<comment type="caution">
    <text evidence="1">The sequence shown here is derived from an EMBL/GenBank/DDBJ whole genome shotgun (WGS) entry which is preliminary data.</text>
</comment>
<dbReference type="Proteomes" id="UP000784294">
    <property type="component" value="Unassembled WGS sequence"/>
</dbReference>
<gene>
    <name evidence="1" type="ORF">PXEA_LOCUS34341</name>
</gene>
<evidence type="ECO:0000313" key="2">
    <source>
        <dbReference type="Proteomes" id="UP000784294"/>
    </source>
</evidence>
<name>A0A448XNE7_9PLAT</name>
<protein>
    <submittedName>
        <fullName evidence="1">Uncharacterized protein</fullName>
    </submittedName>
</protein>
<proteinExistence type="predicted"/>
<sequence length="87" mass="10114">MVDRRQFTWSEIQDSTQFVDFTGLPYLHLSGRHGIQQADAADKMQSDAFIFPCLVQTLLEYFSQFTVLNMRILMSRAQESLHKNSIL</sequence>
<dbReference type="AlphaFoldDB" id="A0A448XNE7"/>
<evidence type="ECO:0000313" key="1">
    <source>
        <dbReference type="EMBL" id="VEL40901.1"/>
    </source>
</evidence>
<dbReference type="EMBL" id="CAAALY010266962">
    <property type="protein sequence ID" value="VEL40901.1"/>
    <property type="molecule type" value="Genomic_DNA"/>
</dbReference>
<reference evidence="1" key="1">
    <citation type="submission" date="2018-11" db="EMBL/GenBank/DDBJ databases">
        <authorList>
            <consortium name="Pathogen Informatics"/>
        </authorList>
    </citation>
    <scope>NUCLEOTIDE SEQUENCE</scope>
</reference>
<keyword evidence="2" id="KW-1185">Reference proteome</keyword>
<accession>A0A448XNE7</accession>